<evidence type="ECO:0000256" key="3">
    <source>
        <dbReference type="ARBA" id="ARBA00022989"/>
    </source>
</evidence>
<dbReference type="InterPro" id="IPR003339">
    <property type="entry name" value="ABC/ECF_trnsptr_transmembrane"/>
</dbReference>
<dbReference type="Proteomes" id="UP000030001">
    <property type="component" value="Unassembled WGS sequence"/>
</dbReference>
<keyword evidence="2 5" id="KW-0812">Transmembrane</keyword>
<dbReference type="GO" id="GO:0005886">
    <property type="term" value="C:plasma membrane"/>
    <property type="evidence" value="ECO:0007669"/>
    <property type="project" value="UniProtKB-ARBA"/>
</dbReference>
<keyword evidence="4 5" id="KW-0472">Membrane</keyword>
<evidence type="ECO:0000256" key="1">
    <source>
        <dbReference type="ARBA" id="ARBA00004141"/>
    </source>
</evidence>
<proteinExistence type="predicted"/>
<gene>
    <name evidence="6" type="ORF">LX03_10360</name>
</gene>
<evidence type="ECO:0000256" key="5">
    <source>
        <dbReference type="SAM" id="Phobius"/>
    </source>
</evidence>
<name>A0A099YBW2_LIMMU</name>
<comment type="caution">
    <text evidence="6">The sequence shown here is derived from an EMBL/GenBank/DDBJ whole genome shotgun (WGS) entry which is preliminary data.</text>
</comment>
<feature type="transmembrane region" description="Helical" evidence="5">
    <location>
        <begin position="20"/>
        <end position="39"/>
    </location>
</feature>
<sequence length="217" mass="24746">MNPSFKLLLVLIIALEVSFTRHLTINLVLVAVAIIYLLTKRIRPRLFGWLFLMPLFPAVAVFITIAWFSPGHDYFYAWVLFSRIYVYVFTGAAITQTTSPLELTRSLEQNLHLPSKFAYGTLAAVNLIPRIKMAVKTIRAAGQMRGINLSWWSPTLYFKAILHAITWSDQLAQAMESHGYVEDRARTSVHQITLTARDWSILIINIILIQIITFALP</sequence>
<feature type="transmembrane region" description="Helical" evidence="5">
    <location>
        <begin position="74"/>
        <end position="95"/>
    </location>
</feature>
<feature type="transmembrane region" description="Helical" evidence="5">
    <location>
        <begin position="199"/>
        <end position="216"/>
    </location>
</feature>
<reference evidence="6 7" key="1">
    <citation type="submission" date="2014-09" db="EMBL/GenBank/DDBJ databases">
        <title>Lactobacillus mucosae CRL573 Genome Sequencing.</title>
        <authorList>
            <person name="Bleckwedel J."/>
            <person name="Teran L.C."/>
            <person name="Bonacina J."/>
            <person name="Saavedra L."/>
            <person name="Mozzi F.B."/>
            <person name="Raya R.R."/>
        </authorList>
    </citation>
    <scope>NUCLEOTIDE SEQUENCE [LARGE SCALE GENOMIC DNA]</scope>
    <source>
        <strain evidence="6 7">CRL573</strain>
    </source>
</reference>
<protein>
    <submittedName>
        <fullName evidence="6">ABC transporter permease</fullName>
    </submittedName>
</protein>
<organism evidence="6 7">
    <name type="scientific">Limosilactobacillus mucosae</name>
    <name type="common">Lactobacillus mucosae</name>
    <dbReference type="NCBI Taxonomy" id="97478"/>
    <lineage>
        <taxon>Bacteria</taxon>
        <taxon>Bacillati</taxon>
        <taxon>Bacillota</taxon>
        <taxon>Bacilli</taxon>
        <taxon>Lactobacillales</taxon>
        <taxon>Lactobacillaceae</taxon>
        <taxon>Limosilactobacillus</taxon>
    </lineage>
</organism>
<dbReference type="AlphaFoldDB" id="A0A099YBW2"/>
<comment type="subcellular location">
    <subcellularLocation>
        <location evidence="1">Membrane</location>
        <topology evidence="1">Multi-pass membrane protein</topology>
    </subcellularLocation>
</comment>
<feature type="transmembrane region" description="Helical" evidence="5">
    <location>
        <begin position="46"/>
        <end position="68"/>
    </location>
</feature>
<evidence type="ECO:0000313" key="6">
    <source>
        <dbReference type="EMBL" id="KGL66363.1"/>
    </source>
</evidence>
<evidence type="ECO:0000256" key="4">
    <source>
        <dbReference type="ARBA" id="ARBA00023136"/>
    </source>
</evidence>
<evidence type="ECO:0000313" key="7">
    <source>
        <dbReference type="Proteomes" id="UP000030001"/>
    </source>
</evidence>
<accession>A0A099YBW2</accession>
<keyword evidence="3 5" id="KW-1133">Transmembrane helix</keyword>
<dbReference type="EMBL" id="JROC01000037">
    <property type="protein sequence ID" value="KGL66363.1"/>
    <property type="molecule type" value="Genomic_DNA"/>
</dbReference>
<dbReference type="CDD" id="cd16914">
    <property type="entry name" value="EcfT"/>
    <property type="match status" value="1"/>
</dbReference>
<dbReference type="Pfam" id="PF02361">
    <property type="entry name" value="CbiQ"/>
    <property type="match status" value="1"/>
</dbReference>
<evidence type="ECO:0000256" key="2">
    <source>
        <dbReference type="ARBA" id="ARBA00022692"/>
    </source>
</evidence>